<keyword evidence="1" id="KW-0479">Metal-binding</keyword>
<accession>A0AAD7IEA0</accession>
<keyword evidence="7" id="KW-1185">Reference proteome</keyword>
<dbReference type="Gene3D" id="6.10.140.2220">
    <property type="match status" value="1"/>
</dbReference>
<evidence type="ECO:0000259" key="5">
    <source>
        <dbReference type="PROSITE" id="PS50865"/>
    </source>
</evidence>
<evidence type="ECO:0000256" key="1">
    <source>
        <dbReference type="ARBA" id="ARBA00022723"/>
    </source>
</evidence>
<dbReference type="PROSITE" id="PS50865">
    <property type="entry name" value="ZF_MYND_2"/>
    <property type="match status" value="1"/>
</dbReference>
<evidence type="ECO:0000313" key="7">
    <source>
        <dbReference type="Proteomes" id="UP001215598"/>
    </source>
</evidence>
<evidence type="ECO:0000313" key="6">
    <source>
        <dbReference type="EMBL" id="KAJ7739832.1"/>
    </source>
</evidence>
<comment type="caution">
    <text evidence="6">The sequence shown here is derived from an EMBL/GenBank/DDBJ whole genome shotgun (WGS) entry which is preliminary data.</text>
</comment>
<organism evidence="6 7">
    <name type="scientific">Mycena metata</name>
    <dbReference type="NCBI Taxonomy" id="1033252"/>
    <lineage>
        <taxon>Eukaryota</taxon>
        <taxon>Fungi</taxon>
        <taxon>Dikarya</taxon>
        <taxon>Basidiomycota</taxon>
        <taxon>Agaricomycotina</taxon>
        <taxon>Agaricomycetes</taxon>
        <taxon>Agaricomycetidae</taxon>
        <taxon>Agaricales</taxon>
        <taxon>Marasmiineae</taxon>
        <taxon>Mycenaceae</taxon>
        <taxon>Mycena</taxon>
    </lineage>
</organism>
<dbReference type="GO" id="GO:0008270">
    <property type="term" value="F:zinc ion binding"/>
    <property type="evidence" value="ECO:0007669"/>
    <property type="project" value="UniProtKB-KW"/>
</dbReference>
<proteinExistence type="predicted"/>
<dbReference type="AlphaFoldDB" id="A0AAD7IEA0"/>
<dbReference type="EMBL" id="JARKIB010000105">
    <property type="protein sequence ID" value="KAJ7739832.1"/>
    <property type="molecule type" value="Genomic_DNA"/>
</dbReference>
<dbReference type="InterPro" id="IPR002893">
    <property type="entry name" value="Znf_MYND"/>
</dbReference>
<reference evidence="6" key="1">
    <citation type="submission" date="2023-03" db="EMBL/GenBank/DDBJ databases">
        <title>Massive genome expansion in bonnet fungi (Mycena s.s.) driven by repeated elements and novel gene families across ecological guilds.</title>
        <authorList>
            <consortium name="Lawrence Berkeley National Laboratory"/>
            <person name="Harder C.B."/>
            <person name="Miyauchi S."/>
            <person name="Viragh M."/>
            <person name="Kuo A."/>
            <person name="Thoen E."/>
            <person name="Andreopoulos B."/>
            <person name="Lu D."/>
            <person name="Skrede I."/>
            <person name="Drula E."/>
            <person name="Henrissat B."/>
            <person name="Morin E."/>
            <person name="Kohler A."/>
            <person name="Barry K."/>
            <person name="LaButti K."/>
            <person name="Morin E."/>
            <person name="Salamov A."/>
            <person name="Lipzen A."/>
            <person name="Mereny Z."/>
            <person name="Hegedus B."/>
            <person name="Baldrian P."/>
            <person name="Stursova M."/>
            <person name="Weitz H."/>
            <person name="Taylor A."/>
            <person name="Grigoriev I.V."/>
            <person name="Nagy L.G."/>
            <person name="Martin F."/>
            <person name="Kauserud H."/>
        </authorList>
    </citation>
    <scope>NUCLEOTIDE SEQUENCE</scope>
    <source>
        <strain evidence="6">CBHHK182m</strain>
    </source>
</reference>
<keyword evidence="2 4" id="KW-0863">Zinc-finger</keyword>
<protein>
    <recommendedName>
        <fullName evidence="5">MYND-type domain-containing protein</fullName>
    </recommendedName>
</protein>
<evidence type="ECO:0000256" key="2">
    <source>
        <dbReference type="ARBA" id="ARBA00022771"/>
    </source>
</evidence>
<evidence type="ECO:0000256" key="3">
    <source>
        <dbReference type="ARBA" id="ARBA00022833"/>
    </source>
</evidence>
<feature type="domain" description="MYND-type" evidence="5">
    <location>
        <begin position="414"/>
        <end position="456"/>
    </location>
</feature>
<keyword evidence="3" id="KW-0862">Zinc</keyword>
<evidence type="ECO:0000256" key="4">
    <source>
        <dbReference type="PROSITE-ProRule" id="PRU00134"/>
    </source>
</evidence>
<sequence length="625" mass="71112">MHPSLRLENLSRLPISLRRFATPASKGSLKDCKRLAQLLKDSENDEIFRHCIPVFYANLDPAGLPYNPADDDGSLSDAAECAVIALNALRGPLHPLSPLPGGPDLWRRIWAWIVFFDFYRPAAIRSGVTLLYFIQRFSPDGRTTALISETVGVRTIVMHGWADLFTCPEPADAPGFQFLCRFLCDSMRADDPRHLADVLVATDGPVGLASLIVRYIRILVLDPERRERRNQTAQFFRGILLFVQELQTATKVSSALVTGGVLKALTSAACAVSEYVDHIPNEELEDPMLDFFDVLQEYLDLFGAYDIIIEALAAGLLPTIIRTGIICKNVENIKTTNLWRILDERLPESTVYCTVLAQLGPLLVGVETLTRAPEFKELAIYRCWRMFHTLAYDRISFVEERMLEAEPSSKGCGNMKCGTIQAKTEFRRCSHCQRVYYCSVDCQRVDWESGNHRRACHSMRRFELTRPHMNRRNLSFMRALVHRDALITYISGSHYAMVLSQMRENPGEPLVTIFSYARGGVVCYIRTINEERLNDIESDIDWDEYIARASRSGGRMTLHIVHLPDGNRTRRWMFPLRSDSSALHDGLLRILNALPEDTDEWQETEVTREVEKLLEANEDVNQIHE</sequence>
<dbReference type="SUPFAM" id="SSF144232">
    <property type="entry name" value="HIT/MYND zinc finger-like"/>
    <property type="match status" value="1"/>
</dbReference>
<name>A0AAD7IEA0_9AGAR</name>
<dbReference type="Proteomes" id="UP001215598">
    <property type="component" value="Unassembled WGS sequence"/>
</dbReference>
<dbReference type="Pfam" id="PF01753">
    <property type="entry name" value="zf-MYND"/>
    <property type="match status" value="1"/>
</dbReference>
<gene>
    <name evidence="6" type="ORF">B0H16DRAFT_1890918</name>
</gene>